<dbReference type="Gene3D" id="1.10.630.10">
    <property type="entry name" value="Cytochrome P450"/>
    <property type="match status" value="1"/>
</dbReference>
<dbReference type="Proteomes" id="UP000654922">
    <property type="component" value="Unassembled WGS sequence"/>
</dbReference>
<dbReference type="PANTHER" id="PTHR23501">
    <property type="entry name" value="MAJOR FACILITATOR SUPERFAMILY"/>
    <property type="match status" value="1"/>
</dbReference>
<evidence type="ECO:0000313" key="13">
    <source>
        <dbReference type="Proteomes" id="UP000654922"/>
    </source>
</evidence>
<keyword evidence="3 10" id="KW-0812">Transmembrane</keyword>
<dbReference type="InterPro" id="IPR002401">
    <property type="entry name" value="Cyt_P450_E_grp-I"/>
</dbReference>
<evidence type="ECO:0000313" key="12">
    <source>
        <dbReference type="EMBL" id="KAF7157262.1"/>
    </source>
</evidence>
<feature type="transmembrane region" description="Helical" evidence="10">
    <location>
        <begin position="1274"/>
        <end position="1295"/>
    </location>
</feature>
<keyword evidence="9" id="KW-0349">Heme</keyword>
<evidence type="ECO:0000259" key="11">
    <source>
        <dbReference type="PROSITE" id="PS50850"/>
    </source>
</evidence>
<dbReference type="CDD" id="cd20615">
    <property type="entry name" value="CYP_GliC-like"/>
    <property type="match status" value="1"/>
</dbReference>
<dbReference type="InterPro" id="IPR036396">
    <property type="entry name" value="Cyt_P450_sf"/>
</dbReference>
<feature type="transmembrane region" description="Helical" evidence="10">
    <location>
        <begin position="1038"/>
        <end position="1062"/>
    </location>
</feature>
<dbReference type="Gene3D" id="1.20.1250.20">
    <property type="entry name" value="MFS general substrate transporter like domains"/>
    <property type="match status" value="2"/>
</dbReference>
<feature type="transmembrane region" description="Helical" evidence="10">
    <location>
        <begin position="1112"/>
        <end position="1131"/>
    </location>
</feature>
<dbReference type="FunFam" id="1.20.1720.10:FF:000012">
    <property type="entry name" value="MFS toxin efflux pump (AflT)"/>
    <property type="match status" value="1"/>
</dbReference>
<dbReference type="GO" id="GO:0044283">
    <property type="term" value="P:small molecule biosynthetic process"/>
    <property type="evidence" value="ECO:0007669"/>
    <property type="project" value="UniProtKB-ARBA"/>
</dbReference>
<sequence>MALSTALYDTLIVGSGPAGLSVALGLSRTHRRAAIFTKPDGAGFRNEGAAEMHNVISRDGIPPAEFRSIVKEQIMRYGTVDFITADIVDMHKVSAEGEGSMETFQVTASDGRHWTGRKLALAMGSVEVFPEIEGYKENWPENIFQCFFCDGHERSHLPGGILTFPNPMYAHMAQMMHLLVTETSGPVTVFTDGPVPDNEAMNAAMEKVEALDCKVETGKIVRLVPATEPDMGVTVIVEGGKEYKMGYLGHKPPTVVAGADMLRKLGVEIEDHPIMGQNIKVTDPLCSTNVKGVFVAGDAGTPMKAVSNAIGSGATVAAGIVQQLIAEDMEVLLAKRKWPNGQGDAGKFLEGIENRQAWAKEHGHVYRIWAGMKPEVVLQKPEHMKLVFRDSDRHTKASNNDSGYLMGELLGQCLGLISGANWRALRRVSEPAFRHSTAVESFARIEQRVKTYCAGNQGLRSGTIDPVADFKFLPFLIIADILYGPVTLDMEAELCQIASERERLFTYVIKGGLSRYTWSRYLPSEANRALKSFQAQWRSFNHAAFQRARDLEWTETPVYQLFEAVRVGQVSSENVYQTLDEMLFANLDVTMGALSWNVVFLAANLDVQERLFHEITTKAGYNEQMLQYVQSSSTYLASCIMESSRLKPLAAFSVPQAAPTDRVIDGYLVPAGTSFIVDSYALNVENEFWGPDRREYRPARFEHLSTSEIRYHMWRFGFGPRQCLGKYVADLTLRLFLVHLVQNWTLQLPASEGASSEDWKRDLESWITHPSVQVTWVMATDCHIPWYVEELQTTNAQISQFIEAPPLYNHIMEMQAKITSTPGTPDALATIKGVLPSPAEDVKVEEDSALESAPPTLSGLKLVAVFSVLCLAVFLVALDNTIIATAIPRITDEFKALGSVGWYGSSYLLTTCMFQLVFGKLYGYFPMKLVFLCAILVFEIGSAVCGAAPSSDAFIVGRAIAGLGASGIFQGAMVIVAYSVEPRKRPVCALNIQLRSHFRCSSDVEHTDNGIFGSIYGISSIIGPLLGGAFTSNVSWRWCFYINLPIGAVVVVILAVFLQLPAGLQVGTGTSIKGWIQHMDPLGMITFLPAIVCLLLALQWGGNTYSWSNARIIVLFILSGVLLAAFILIQIKQQDNAMVPPRIVRMCSVLFPSLFMVLLAGGYFTMVYYLPIWFQAIKGASPVQSGIMCLPLMLSMVLFSFVTGGGVTAIGHFLPFFYAATVLSTIAAGLMTTFTVTTGHSKWIGYQVLLGSGVGMGIQLPIIAAQAVLPPADIPVGTAIMTFCQTFGGAIFVSVSQAVFTNRLRSGILALVPEISPSIVNEIGATNLSSVIPPEYMDSAREVYNSALVSAWYLATGLFGVSVVGAVGIPWRARIGSVNK</sequence>
<name>A0A8H6PMR6_9EURO</name>
<evidence type="ECO:0000256" key="9">
    <source>
        <dbReference type="PIRSR" id="PIRSR602401-1"/>
    </source>
</evidence>
<evidence type="ECO:0000256" key="1">
    <source>
        <dbReference type="ARBA" id="ARBA00004141"/>
    </source>
</evidence>
<keyword evidence="7 9" id="KW-0408">Iron</keyword>
<dbReference type="InterPro" id="IPR036259">
    <property type="entry name" value="MFS_trans_sf"/>
</dbReference>
<dbReference type="GO" id="GO:0020037">
    <property type="term" value="F:heme binding"/>
    <property type="evidence" value="ECO:0007669"/>
    <property type="project" value="InterPro"/>
</dbReference>
<keyword evidence="8 10" id="KW-0472">Membrane</keyword>
<feature type="transmembrane region" description="Helical" evidence="10">
    <location>
        <begin position="929"/>
        <end position="948"/>
    </location>
</feature>
<dbReference type="FunFam" id="1.20.1250.20:FF:000196">
    <property type="entry name" value="MFS toxin efflux pump (AflT)"/>
    <property type="match status" value="1"/>
</dbReference>
<feature type="binding site" description="axial binding residue" evidence="9">
    <location>
        <position position="723"/>
    </location>
    <ligand>
        <name>heme</name>
        <dbReference type="ChEBI" id="CHEBI:30413"/>
    </ligand>
    <ligandPart>
        <name>Fe</name>
        <dbReference type="ChEBI" id="CHEBI:18248"/>
    </ligandPart>
</feature>
<proteinExistence type="inferred from homology"/>
<accession>A0A8H6PMR6</accession>
<gene>
    <name evidence="12" type="ORF">CNMCM5623_001385</name>
</gene>
<comment type="similarity">
    <text evidence="2">Belongs to the major facilitator superfamily. TCR/Tet family.</text>
</comment>
<keyword evidence="5 10" id="KW-1133">Transmembrane helix</keyword>
<dbReference type="Pfam" id="PF07690">
    <property type="entry name" value="MFS_1"/>
    <property type="match status" value="2"/>
</dbReference>
<evidence type="ECO:0000256" key="6">
    <source>
        <dbReference type="ARBA" id="ARBA00023002"/>
    </source>
</evidence>
<dbReference type="Pfam" id="PF00067">
    <property type="entry name" value="p450"/>
    <property type="match status" value="1"/>
</dbReference>
<keyword evidence="6" id="KW-0560">Oxidoreductase</keyword>
<feature type="transmembrane region" description="Helical" evidence="10">
    <location>
        <begin position="1011"/>
        <end position="1031"/>
    </location>
</feature>
<dbReference type="PANTHER" id="PTHR23501:SF201">
    <property type="entry name" value="MFS AFLATOXIN EFFLUX PUMP"/>
    <property type="match status" value="1"/>
</dbReference>
<dbReference type="InterPro" id="IPR036188">
    <property type="entry name" value="FAD/NAD-bd_sf"/>
</dbReference>
<dbReference type="GO" id="GO:0005886">
    <property type="term" value="C:plasma membrane"/>
    <property type="evidence" value="ECO:0007669"/>
    <property type="project" value="TreeGrafter"/>
</dbReference>
<evidence type="ECO:0000256" key="5">
    <source>
        <dbReference type="ARBA" id="ARBA00022989"/>
    </source>
</evidence>
<comment type="caution">
    <text evidence="12">The sequence shown here is derived from an EMBL/GenBank/DDBJ whole genome shotgun (WGS) entry which is preliminary data.</text>
</comment>
<comment type="subcellular location">
    <subcellularLocation>
        <location evidence="1">Membrane</location>
        <topology evidence="1">Multi-pass membrane protein</topology>
    </subcellularLocation>
</comment>
<dbReference type="InterPro" id="IPR023753">
    <property type="entry name" value="FAD/NAD-binding_dom"/>
</dbReference>
<dbReference type="SUPFAM" id="SSF103473">
    <property type="entry name" value="MFS general substrate transporter"/>
    <property type="match status" value="1"/>
</dbReference>
<dbReference type="InterPro" id="IPR001128">
    <property type="entry name" value="Cyt_P450"/>
</dbReference>
<dbReference type="Gene3D" id="3.50.50.60">
    <property type="entry name" value="FAD/NAD(P)-binding domain"/>
    <property type="match status" value="2"/>
</dbReference>
<dbReference type="PRINTS" id="PR00463">
    <property type="entry name" value="EP450I"/>
</dbReference>
<organism evidence="12 13">
    <name type="scientific">Aspergillus felis</name>
    <dbReference type="NCBI Taxonomy" id="1287682"/>
    <lineage>
        <taxon>Eukaryota</taxon>
        <taxon>Fungi</taxon>
        <taxon>Dikarya</taxon>
        <taxon>Ascomycota</taxon>
        <taxon>Pezizomycotina</taxon>
        <taxon>Eurotiomycetes</taxon>
        <taxon>Eurotiomycetidae</taxon>
        <taxon>Eurotiales</taxon>
        <taxon>Aspergillaceae</taxon>
        <taxon>Aspergillus</taxon>
        <taxon>Aspergillus subgen. Fumigati</taxon>
    </lineage>
</organism>
<dbReference type="GO" id="GO:0016705">
    <property type="term" value="F:oxidoreductase activity, acting on paired donors, with incorporation or reduction of molecular oxygen"/>
    <property type="evidence" value="ECO:0007669"/>
    <property type="project" value="InterPro"/>
</dbReference>
<evidence type="ECO:0000256" key="3">
    <source>
        <dbReference type="ARBA" id="ARBA00022692"/>
    </source>
</evidence>
<feature type="transmembrane region" description="Helical" evidence="10">
    <location>
        <begin position="862"/>
        <end position="888"/>
    </location>
</feature>
<dbReference type="Pfam" id="PF07992">
    <property type="entry name" value="Pyr_redox_2"/>
    <property type="match status" value="1"/>
</dbReference>
<evidence type="ECO:0000256" key="10">
    <source>
        <dbReference type="SAM" id="Phobius"/>
    </source>
</evidence>
<reference evidence="12" key="1">
    <citation type="submission" date="2020-06" db="EMBL/GenBank/DDBJ databases">
        <title>Draft genome sequences of strains closely related to Aspergillus parafelis and Aspergillus hiratsukae.</title>
        <authorList>
            <person name="Dos Santos R.A.C."/>
            <person name="Rivero-Menendez O."/>
            <person name="Steenwyk J.L."/>
            <person name="Mead M.E."/>
            <person name="Goldman G.H."/>
            <person name="Alastruey-Izquierdo A."/>
            <person name="Rokas A."/>
        </authorList>
    </citation>
    <scope>NUCLEOTIDE SEQUENCE</scope>
    <source>
        <strain evidence="12">CNM-CM5623</strain>
    </source>
</reference>
<evidence type="ECO:0000256" key="7">
    <source>
        <dbReference type="ARBA" id="ARBA00023004"/>
    </source>
</evidence>
<feature type="transmembrane region" description="Helical" evidence="10">
    <location>
        <begin position="1351"/>
        <end position="1371"/>
    </location>
</feature>
<dbReference type="GO" id="GO:0022857">
    <property type="term" value="F:transmembrane transporter activity"/>
    <property type="evidence" value="ECO:0007669"/>
    <property type="project" value="InterPro"/>
</dbReference>
<dbReference type="PROSITE" id="PS50850">
    <property type="entry name" value="MFS"/>
    <property type="match status" value="1"/>
</dbReference>
<feature type="transmembrane region" description="Helical" evidence="10">
    <location>
        <begin position="1082"/>
        <end position="1100"/>
    </location>
</feature>
<protein>
    <recommendedName>
        <fullName evidence="11">Major facilitator superfamily (MFS) profile domain-containing protein</fullName>
    </recommendedName>
</protein>
<feature type="transmembrane region" description="Helical" evidence="10">
    <location>
        <begin position="1216"/>
        <end position="1236"/>
    </location>
</feature>
<evidence type="ECO:0000256" key="8">
    <source>
        <dbReference type="ARBA" id="ARBA00023136"/>
    </source>
</evidence>
<feature type="transmembrane region" description="Helical" evidence="10">
    <location>
        <begin position="960"/>
        <end position="980"/>
    </location>
</feature>
<dbReference type="OrthoDB" id="10021397at2759"/>
<dbReference type="InterPro" id="IPR017972">
    <property type="entry name" value="Cyt_P450_CS"/>
</dbReference>
<dbReference type="PROSITE" id="PS00086">
    <property type="entry name" value="CYTOCHROME_P450"/>
    <property type="match status" value="1"/>
</dbReference>
<dbReference type="GO" id="GO:0004497">
    <property type="term" value="F:monooxygenase activity"/>
    <property type="evidence" value="ECO:0007669"/>
    <property type="project" value="InterPro"/>
</dbReference>
<evidence type="ECO:0000256" key="2">
    <source>
        <dbReference type="ARBA" id="ARBA00007520"/>
    </source>
</evidence>
<dbReference type="InterPro" id="IPR011701">
    <property type="entry name" value="MFS"/>
</dbReference>
<feature type="transmembrane region" description="Helical" evidence="10">
    <location>
        <begin position="1186"/>
        <end position="1210"/>
    </location>
</feature>
<feature type="transmembrane region" description="Helical" evidence="10">
    <location>
        <begin position="900"/>
        <end position="923"/>
    </location>
</feature>
<dbReference type="EMBL" id="JACBAE010001393">
    <property type="protein sequence ID" value="KAF7157262.1"/>
    <property type="molecule type" value="Genomic_DNA"/>
</dbReference>
<feature type="domain" description="Major facilitator superfamily (MFS) profile" evidence="11">
    <location>
        <begin position="865"/>
        <end position="1374"/>
    </location>
</feature>
<dbReference type="SUPFAM" id="SSF48264">
    <property type="entry name" value="Cytochrome P450"/>
    <property type="match status" value="1"/>
</dbReference>
<keyword evidence="4 9" id="KW-0479">Metal-binding</keyword>
<dbReference type="InterPro" id="IPR020846">
    <property type="entry name" value="MFS_dom"/>
</dbReference>
<comment type="cofactor">
    <cofactor evidence="9">
        <name>heme</name>
        <dbReference type="ChEBI" id="CHEBI:30413"/>
    </cofactor>
</comment>
<dbReference type="CDD" id="cd17502">
    <property type="entry name" value="MFS_Azr1_MDR_like"/>
    <property type="match status" value="1"/>
</dbReference>
<dbReference type="SUPFAM" id="SSF51905">
    <property type="entry name" value="FAD/NAD(P)-binding domain"/>
    <property type="match status" value="1"/>
</dbReference>
<feature type="transmembrane region" description="Helical" evidence="10">
    <location>
        <begin position="1248"/>
        <end position="1268"/>
    </location>
</feature>
<dbReference type="GO" id="GO:0005506">
    <property type="term" value="F:iron ion binding"/>
    <property type="evidence" value="ECO:0007669"/>
    <property type="project" value="InterPro"/>
</dbReference>
<evidence type="ECO:0000256" key="4">
    <source>
        <dbReference type="ARBA" id="ARBA00022723"/>
    </source>
</evidence>
<feature type="transmembrane region" description="Helical" evidence="10">
    <location>
        <begin position="1151"/>
        <end position="1174"/>
    </location>
</feature>